<dbReference type="RefSeq" id="XP_026611742.1">
    <property type="nucleotide sequence ID" value="XM_026755376.1"/>
</dbReference>
<evidence type="ECO:0000313" key="2">
    <source>
        <dbReference type="Proteomes" id="UP000215305"/>
    </source>
</evidence>
<dbReference type="Proteomes" id="UP000215305">
    <property type="component" value="Unassembled WGS sequence"/>
</dbReference>
<sequence length="153" mass="17153">MTNPRSLREAASSVATNLRLKIRHRSHPNYPWLFLPREKDVIDSIVNLWLQDKENLDFVTQKTGKSFDDDPRKDISDAYPIIWADRPLATGVLHTPFPGKILVIIALEDLDDQNGLPSNIGQIPCGGFAVHSGDEDMKFKKQGGGLAFFILLN</sequence>
<gene>
    <name evidence="1" type="ORF">CDV56_101757</name>
</gene>
<dbReference type="VEuPathDB" id="FungiDB:CDV56_101757"/>
<proteinExistence type="predicted"/>
<organism evidence="1 2">
    <name type="scientific">Aspergillus thermomutatus</name>
    <name type="common">Neosartorya pseudofischeri</name>
    <dbReference type="NCBI Taxonomy" id="41047"/>
    <lineage>
        <taxon>Eukaryota</taxon>
        <taxon>Fungi</taxon>
        <taxon>Dikarya</taxon>
        <taxon>Ascomycota</taxon>
        <taxon>Pezizomycotina</taxon>
        <taxon>Eurotiomycetes</taxon>
        <taxon>Eurotiomycetidae</taxon>
        <taxon>Eurotiales</taxon>
        <taxon>Aspergillaceae</taxon>
        <taxon>Aspergillus</taxon>
        <taxon>Aspergillus subgen. Fumigati</taxon>
    </lineage>
</organism>
<comment type="caution">
    <text evidence="1">The sequence shown here is derived from an EMBL/GenBank/DDBJ whole genome shotgun (WGS) entry which is preliminary data.</text>
</comment>
<evidence type="ECO:0000313" key="1">
    <source>
        <dbReference type="EMBL" id="RHZ47879.1"/>
    </source>
</evidence>
<name>A0A397GCP4_ASPTH</name>
<accession>A0A397GCP4</accession>
<dbReference type="EMBL" id="NKHU02000210">
    <property type="protein sequence ID" value="RHZ47879.1"/>
    <property type="molecule type" value="Genomic_DNA"/>
</dbReference>
<dbReference type="AlphaFoldDB" id="A0A397GCP4"/>
<keyword evidence="2" id="KW-1185">Reference proteome</keyword>
<reference evidence="1" key="1">
    <citation type="submission" date="2018-08" db="EMBL/GenBank/DDBJ databases">
        <title>Draft genome sequence of azole-resistant Aspergillus thermomutatus (Neosartorya pseudofischeri) strain HMR AF 39, isolated from a human nasal aspirate.</title>
        <authorList>
            <person name="Parent-Michaud M."/>
            <person name="Dufresne P.J."/>
            <person name="Fournier E."/>
            <person name="Martineau C."/>
            <person name="Moreira S."/>
            <person name="Perkins V."/>
            <person name="De Repentigny L."/>
            <person name="Dufresne S.F."/>
        </authorList>
    </citation>
    <scope>NUCLEOTIDE SEQUENCE [LARGE SCALE GENOMIC DNA]</scope>
    <source>
        <strain evidence="1">HMR AF 39</strain>
    </source>
</reference>
<dbReference type="OrthoDB" id="4181570at2759"/>
<dbReference type="GeneID" id="38123731"/>
<dbReference type="STRING" id="41047.A0A397GCP4"/>
<protein>
    <submittedName>
        <fullName evidence="1">Uncharacterized protein</fullName>
    </submittedName>
</protein>